<proteinExistence type="predicted"/>
<comment type="caution">
    <text evidence="3">The sequence shown here is derived from an EMBL/GenBank/DDBJ whole genome shotgun (WGS) entry which is preliminary data.</text>
</comment>
<dbReference type="EMBL" id="CAJMWX010001395">
    <property type="protein sequence ID" value="CAE6486587.1"/>
    <property type="molecule type" value="Genomic_DNA"/>
</dbReference>
<evidence type="ECO:0000313" key="4">
    <source>
        <dbReference type="Proteomes" id="UP000663888"/>
    </source>
</evidence>
<evidence type="ECO:0000256" key="1">
    <source>
        <dbReference type="SAM" id="MobiDB-lite"/>
    </source>
</evidence>
<dbReference type="Pfam" id="PF23670">
    <property type="entry name" value="PIGBOS1"/>
    <property type="match status" value="1"/>
</dbReference>
<reference evidence="3" key="1">
    <citation type="submission" date="2021-01" db="EMBL/GenBank/DDBJ databases">
        <authorList>
            <person name="Kaushik A."/>
        </authorList>
    </citation>
    <scope>NUCLEOTIDE SEQUENCE</scope>
    <source>
        <strain evidence="3">AG4-R118</strain>
    </source>
</reference>
<gene>
    <name evidence="3" type="ORF">RDB_LOCUS132350</name>
</gene>
<keyword evidence="2" id="KW-1133">Transmembrane helix</keyword>
<evidence type="ECO:0000313" key="3">
    <source>
        <dbReference type="EMBL" id="CAE6486587.1"/>
    </source>
</evidence>
<keyword evidence="2" id="KW-0812">Transmembrane</keyword>
<name>A0A8H3CNE0_9AGAM</name>
<feature type="compositionally biased region" description="Polar residues" evidence="1">
    <location>
        <begin position="53"/>
        <end position="70"/>
    </location>
</feature>
<protein>
    <submittedName>
        <fullName evidence="3">Uncharacterized protein</fullName>
    </submittedName>
</protein>
<feature type="region of interest" description="Disordered" evidence="1">
    <location>
        <begin position="53"/>
        <end position="90"/>
    </location>
</feature>
<organism evidence="3 4">
    <name type="scientific">Rhizoctonia solani</name>
    <dbReference type="NCBI Taxonomy" id="456999"/>
    <lineage>
        <taxon>Eukaryota</taxon>
        <taxon>Fungi</taxon>
        <taxon>Dikarya</taxon>
        <taxon>Basidiomycota</taxon>
        <taxon>Agaricomycotina</taxon>
        <taxon>Agaricomycetes</taxon>
        <taxon>Cantharellales</taxon>
        <taxon>Ceratobasidiaceae</taxon>
        <taxon>Rhizoctonia</taxon>
    </lineage>
</organism>
<feature type="compositionally biased region" description="Basic and acidic residues" evidence="1">
    <location>
        <begin position="74"/>
        <end position="90"/>
    </location>
</feature>
<keyword evidence="2" id="KW-0472">Membrane</keyword>
<feature type="transmembrane region" description="Helical" evidence="2">
    <location>
        <begin position="20"/>
        <end position="43"/>
    </location>
</feature>
<sequence length="90" mass="9539">MLGATTTIIGIDHMSGRGRVLPVLVAIATGVVSGVYIFQPLILQERDKLMTLNQSPTTHNNAPPNITLAASQPDLHHSGESSEPSPKKEA</sequence>
<accession>A0A8H3CNE0</accession>
<dbReference type="InterPro" id="IPR057394">
    <property type="entry name" value="PIGBOS1"/>
</dbReference>
<dbReference type="Proteomes" id="UP000663888">
    <property type="component" value="Unassembled WGS sequence"/>
</dbReference>
<evidence type="ECO:0000256" key="2">
    <source>
        <dbReference type="SAM" id="Phobius"/>
    </source>
</evidence>
<dbReference type="AlphaFoldDB" id="A0A8H3CNE0"/>